<evidence type="ECO:0000256" key="6">
    <source>
        <dbReference type="PIRSR" id="PIRSR602401-1"/>
    </source>
</evidence>
<evidence type="ECO:0008006" key="10">
    <source>
        <dbReference type="Google" id="ProtNLM"/>
    </source>
</evidence>
<protein>
    <recommendedName>
        <fullName evidence="10">Cytochrome P450</fullName>
    </recommendedName>
</protein>
<dbReference type="Proteomes" id="UP000664521">
    <property type="component" value="Unassembled WGS sequence"/>
</dbReference>
<keyword evidence="4 6" id="KW-0408">Iron</keyword>
<comment type="cofactor">
    <cofactor evidence="6">
        <name>heme</name>
        <dbReference type="ChEBI" id="CHEBI:30413"/>
    </cofactor>
</comment>
<keyword evidence="3 7" id="KW-0560">Oxidoreductase</keyword>
<dbReference type="InterPro" id="IPR017972">
    <property type="entry name" value="Cyt_P450_CS"/>
</dbReference>
<dbReference type="Pfam" id="PF00067">
    <property type="entry name" value="p450"/>
    <property type="match status" value="1"/>
</dbReference>
<dbReference type="EMBL" id="CAJPDS010000137">
    <property type="protein sequence ID" value="CAF9939772.1"/>
    <property type="molecule type" value="Genomic_DNA"/>
</dbReference>
<comment type="similarity">
    <text evidence="1 7">Belongs to the cytochrome P450 family.</text>
</comment>
<dbReference type="InterPro" id="IPR036396">
    <property type="entry name" value="Cyt_P450_sf"/>
</dbReference>
<feature type="binding site" description="axial binding residue" evidence="6">
    <location>
        <position position="443"/>
    </location>
    <ligand>
        <name>heme</name>
        <dbReference type="ChEBI" id="CHEBI:30413"/>
    </ligand>
    <ligandPart>
        <name>Fe</name>
        <dbReference type="ChEBI" id="CHEBI:18248"/>
    </ligandPart>
</feature>
<evidence type="ECO:0000313" key="8">
    <source>
        <dbReference type="EMBL" id="CAF9939772.1"/>
    </source>
</evidence>
<keyword evidence="2 6" id="KW-0479">Metal-binding</keyword>
<evidence type="ECO:0000256" key="2">
    <source>
        <dbReference type="ARBA" id="ARBA00022723"/>
    </source>
</evidence>
<evidence type="ECO:0000256" key="3">
    <source>
        <dbReference type="ARBA" id="ARBA00023002"/>
    </source>
</evidence>
<comment type="caution">
    <text evidence="8">The sequence shown here is derived from an EMBL/GenBank/DDBJ whole genome shotgun (WGS) entry which is preliminary data.</text>
</comment>
<dbReference type="GO" id="GO:0004497">
    <property type="term" value="F:monooxygenase activity"/>
    <property type="evidence" value="ECO:0007669"/>
    <property type="project" value="UniProtKB-KW"/>
</dbReference>
<dbReference type="CDD" id="cd11065">
    <property type="entry name" value="CYP64-like"/>
    <property type="match status" value="1"/>
</dbReference>
<evidence type="ECO:0000313" key="9">
    <source>
        <dbReference type="Proteomes" id="UP000664521"/>
    </source>
</evidence>
<dbReference type="PRINTS" id="PR00463">
    <property type="entry name" value="EP450I"/>
</dbReference>
<keyword evidence="9" id="KW-1185">Reference proteome</keyword>
<organism evidence="8 9">
    <name type="scientific">Heterodermia speciosa</name>
    <dbReference type="NCBI Taxonomy" id="116794"/>
    <lineage>
        <taxon>Eukaryota</taxon>
        <taxon>Fungi</taxon>
        <taxon>Dikarya</taxon>
        <taxon>Ascomycota</taxon>
        <taxon>Pezizomycotina</taxon>
        <taxon>Lecanoromycetes</taxon>
        <taxon>OSLEUM clade</taxon>
        <taxon>Lecanoromycetidae</taxon>
        <taxon>Caliciales</taxon>
        <taxon>Physciaceae</taxon>
        <taxon>Heterodermia</taxon>
    </lineage>
</organism>
<name>A0A8H3J301_9LECA</name>
<evidence type="ECO:0000256" key="4">
    <source>
        <dbReference type="ARBA" id="ARBA00023004"/>
    </source>
</evidence>
<dbReference type="AlphaFoldDB" id="A0A8H3J301"/>
<dbReference type="Gene3D" id="1.10.630.10">
    <property type="entry name" value="Cytochrome P450"/>
    <property type="match status" value="1"/>
</dbReference>
<reference evidence="8" key="1">
    <citation type="submission" date="2021-03" db="EMBL/GenBank/DDBJ databases">
        <authorList>
            <person name="Tagirdzhanova G."/>
        </authorList>
    </citation>
    <scope>NUCLEOTIDE SEQUENCE</scope>
</reference>
<dbReference type="GO" id="GO:0016705">
    <property type="term" value="F:oxidoreductase activity, acting on paired donors, with incorporation or reduction of molecular oxygen"/>
    <property type="evidence" value="ECO:0007669"/>
    <property type="project" value="InterPro"/>
</dbReference>
<dbReference type="InterPro" id="IPR002401">
    <property type="entry name" value="Cyt_P450_E_grp-I"/>
</dbReference>
<dbReference type="SUPFAM" id="SSF48264">
    <property type="entry name" value="Cytochrome P450"/>
    <property type="match status" value="1"/>
</dbReference>
<dbReference type="GO" id="GO:0020037">
    <property type="term" value="F:heme binding"/>
    <property type="evidence" value="ECO:0007669"/>
    <property type="project" value="InterPro"/>
</dbReference>
<accession>A0A8H3J301</accession>
<keyword evidence="5 7" id="KW-0503">Monooxygenase</keyword>
<evidence type="ECO:0000256" key="7">
    <source>
        <dbReference type="RuleBase" id="RU000461"/>
    </source>
</evidence>
<evidence type="ECO:0000256" key="1">
    <source>
        <dbReference type="ARBA" id="ARBA00010617"/>
    </source>
</evidence>
<dbReference type="InterPro" id="IPR001128">
    <property type="entry name" value="Cyt_P450"/>
</dbReference>
<keyword evidence="6 7" id="KW-0349">Heme</keyword>
<dbReference type="PROSITE" id="PS00086">
    <property type="entry name" value="CYTOCHROME_P450"/>
    <property type="match status" value="1"/>
</dbReference>
<dbReference type="PANTHER" id="PTHR46300">
    <property type="entry name" value="P450, PUTATIVE (EUROFUNG)-RELATED-RELATED"/>
    <property type="match status" value="1"/>
</dbReference>
<proteinExistence type="inferred from homology"/>
<sequence>MTYTLSQTLSALALSSILLFIWRLSRIGRRLKDYPPGPPTLPVIGNLHQIPSERRYLKFGEWAQEYGPVYSLMLGTQVYVVLSADYAVRDLIDKRGPIYSSRPDLYIAQHIVSGGLRILFMEANEAWKMARKLSHRVLKVETARTYVPYQDLENKAMLLGMLESPNDFIDHLRRYTASLTTQMTFGFRTTSIQDPKFKEAFDIFDTVSELTATKTAAILDFFPFLRRLPESLLPIKKEGREIHRRELKLFRDHYLSTKQKLKDGTAKPCVCVDLVKMQKEEGFSDDFAAYISGSILQAGSETTSSILVGFVQAMVIFPEVAKTAQEEIDRVCGDRLPDLNDVPDMPYTRACMKESLRWMPLVPLGIPHATTQDDEYMGHRIPKGATVILNNWALHTSPTRYPSPRTFNPARFLSSPQNSADSANNPDVSQRDHFVFGAGRRRCLGMHIADRSLFLAISRLLWAFDFHRARHPDSGEEIVPDMDDLLDGVFVLPKRFEVDIRPRWAERGERVRGEWERVREEVLDEGGQWRVVPEGLIWRDYEPAE</sequence>
<dbReference type="GO" id="GO:0005506">
    <property type="term" value="F:iron ion binding"/>
    <property type="evidence" value="ECO:0007669"/>
    <property type="project" value="InterPro"/>
</dbReference>
<dbReference type="InterPro" id="IPR050364">
    <property type="entry name" value="Cytochrome_P450_fung"/>
</dbReference>
<dbReference type="PRINTS" id="PR00385">
    <property type="entry name" value="P450"/>
</dbReference>
<dbReference type="OrthoDB" id="1055148at2759"/>
<evidence type="ECO:0000256" key="5">
    <source>
        <dbReference type="ARBA" id="ARBA00023033"/>
    </source>
</evidence>
<dbReference type="PANTHER" id="PTHR46300:SF2">
    <property type="entry name" value="CYTOCHROME P450 MONOOXYGENASE ALNH-RELATED"/>
    <property type="match status" value="1"/>
</dbReference>
<gene>
    <name evidence="8" type="ORF">HETSPECPRED_001889</name>
</gene>